<evidence type="ECO:0000313" key="2">
    <source>
        <dbReference type="EMBL" id="SDI27624.1"/>
    </source>
</evidence>
<feature type="transmembrane region" description="Helical" evidence="1">
    <location>
        <begin position="279"/>
        <end position="298"/>
    </location>
</feature>
<feature type="transmembrane region" description="Helical" evidence="1">
    <location>
        <begin position="123"/>
        <end position="142"/>
    </location>
</feature>
<feature type="transmembrane region" description="Helical" evidence="1">
    <location>
        <begin position="206"/>
        <end position="225"/>
    </location>
</feature>
<feature type="transmembrane region" description="Helical" evidence="1">
    <location>
        <begin position="172"/>
        <end position="194"/>
    </location>
</feature>
<dbReference type="EMBL" id="FNDJ01000005">
    <property type="protein sequence ID" value="SDI27624.1"/>
    <property type="molecule type" value="Genomic_DNA"/>
</dbReference>
<accession>A0A1G8J8P4</accession>
<gene>
    <name evidence="2" type="ORF">SAMN05421869_10515</name>
</gene>
<keyword evidence="3" id="KW-1185">Reference proteome</keyword>
<feature type="transmembrane region" description="Helical" evidence="1">
    <location>
        <begin position="344"/>
        <end position="377"/>
    </location>
</feature>
<dbReference type="PANTHER" id="PTHR36840:SF1">
    <property type="entry name" value="BLL5714 PROTEIN"/>
    <property type="match status" value="1"/>
</dbReference>
<feature type="transmembrane region" description="Helical" evidence="1">
    <location>
        <begin position="63"/>
        <end position="85"/>
    </location>
</feature>
<organism evidence="2 3">
    <name type="scientific">Nonomuraea jiangxiensis</name>
    <dbReference type="NCBI Taxonomy" id="633440"/>
    <lineage>
        <taxon>Bacteria</taxon>
        <taxon>Bacillati</taxon>
        <taxon>Actinomycetota</taxon>
        <taxon>Actinomycetes</taxon>
        <taxon>Streptosporangiales</taxon>
        <taxon>Streptosporangiaceae</taxon>
        <taxon>Nonomuraea</taxon>
    </lineage>
</organism>
<keyword evidence="1" id="KW-1133">Transmembrane helix</keyword>
<feature type="transmembrane region" description="Helical" evidence="1">
    <location>
        <begin position="313"/>
        <end position="332"/>
    </location>
</feature>
<sequence>MRLPAWFTERPVSAAPETELRVSTLELFFDLVFVFTITQLTALLVVGLDVAQPGHRAVGIGESALQVLLVFGVMWWMYSGYVWLLNSVPPVRPARRILVLLGMTGFLIMALAIPTTFSGGGVAFAVGYLLLILVHGALYLQATRAIMRVVPFNLAATALIGAAGFLDPPYAYLPWAAALVLLWGSPYFIGQQGFTLRAPHVVERHGLLVIVVLGESMLAIGIGAADLEVGLGLGVAGAFGLCLGACLWWAYFGGDDETAAEHTLAAAEPVRRTRMILGAYFYGHIPLLLGVVAVSGGIKKVIGHPFDPLKPSAAIILATGVALYLAGDFWFRRVLKLSWARLRGVAAVLALAAAVAGLWAALAELAILVLLLVAVLLVEHRRRTPHVSL</sequence>
<dbReference type="OrthoDB" id="7698234at2"/>
<protein>
    <submittedName>
        <fullName evidence="2">Low temperature requirement protein LtrA</fullName>
    </submittedName>
</protein>
<feature type="transmembrane region" description="Helical" evidence="1">
    <location>
        <begin position="149"/>
        <end position="166"/>
    </location>
</feature>
<feature type="transmembrane region" description="Helical" evidence="1">
    <location>
        <begin position="97"/>
        <end position="117"/>
    </location>
</feature>
<dbReference type="Pfam" id="PF06772">
    <property type="entry name" value="LtrA"/>
    <property type="match status" value="1"/>
</dbReference>
<evidence type="ECO:0000313" key="3">
    <source>
        <dbReference type="Proteomes" id="UP000199202"/>
    </source>
</evidence>
<name>A0A1G8J8P4_9ACTN</name>
<evidence type="ECO:0000256" key="1">
    <source>
        <dbReference type="SAM" id="Phobius"/>
    </source>
</evidence>
<dbReference type="RefSeq" id="WP_090931067.1">
    <property type="nucleotide sequence ID" value="NZ_FNDJ01000005.1"/>
</dbReference>
<proteinExistence type="predicted"/>
<dbReference type="Proteomes" id="UP000199202">
    <property type="component" value="Unassembled WGS sequence"/>
</dbReference>
<keyword evidence="1" id="KW-0472">Membrane</keyword>
<dbReference type="AlphaFoldDB" id="A0A1G8J8P4"/>
<dbReference type="STRING" id="633440.SAMN05421869_10515"/>
<keyword evidence="1" id="KW-0812">Transmembrane</keyword>
<dbReference type="PANTHER" id="PTHR36840">
    <property type="entry name" value="BLL5714 PROTEIN"/>
    <property type="match status" value="1"/>
</dbReference>
<feature type="transmembrane region" description="Helical" evidence="1">
    <location>
        <begin position="27"/>
        <end position="51"/>
    </location>
</feature>
<dbReference type="InterPro" id="IPR010640">
    <property type="entry name" value="Low_temperature_requirement_A"/>
</dbReference>
<feature type="transmembrane region" description="Helical" evidence="1">
    <location>
        <begin position="231"/>
        <end position="252"/>
    </location>
</feature>
<reference evidence="2 3" key="1">
    <citation type="submission" date="2016-10" db="EMBL/GenBank/DDBJ databases">
        <authorList>
            <person name="de Groot N.N."/>
        </authorList>
    </citation>
    <scope>NUCLEOTIDE SEQUENCE [LARGE SCALE GENOMIC DNA]</scope>
    <source>
        <strain evidence="2 3">CGMCC 4.6533</strain>
    </source>
</reference>